<dbReference type="InterPro" id="IPR002885">
    <property type="entry name" value="PPR_rpt"/>
</dbReference>
<feature type="domain" description="DYW" evidence="4">
    <location>
        <begin position="621"/>
        <end position="713"/>
    </location>
</feature>
<reference evidence="5 6" key="1">
    <citation type="journal article" date="2021" name="Comput. Struct. Biotechnol. J.">
        <title>De novo genome assembly of the potent medicinal plant Rehmannia glutinosa using nanopore technology.</title>
        <authorList>
            <person name="Ma L."/>
            <person name="Dong C."/>
            <person name="Song C."/>
            <person name="Wang X."/>
            <person name="Zheng X."/>
            <person name="Niu Y."/>
            <person name="Chen S."/>
            <person name="Feng W."/>
        </authorList>
    </citation>
    <scope>NUCLEOTIDE SEQUENCE [LARGE SCALE GENOMIC DNA]</scope>
    <source>
        <strain evidence="5">DH-2019</strain>
    </source>
</reference>
<evidence type="ECO:0000256" key="3">
    <source>
        <dbReference type="PROSITE-ProRule" id="PRU00708"/>
    </source>
</evidence>
<dbReference type="Gene3D" id="1.25.40.10">
    <property type="entry name" value="Tetratricopeptide repeat domain"/>
    <property type="match status" value="5"/>
</dbReference>
<dbReference type="InterPro" id="IPR011990">
    <property type="entry name" value="TPR-like_helical_dom_sf"/>
</dbReference>
<dbReference type="PANTHER" id="PTHR47926">
    <property type="entry name" value="PENTATRICOPEPTIDE REPEAT-CONTAINING PROTEIN"/>
    <property type="match status" value="1"/>
</dbReference>
<dbReference type="InterPro" id="IPR046848">
    <property type="entry name" value="E_motif"/>
</dbReference>
<dbReference type="Pfam" id="PF12854">
    <property type="entry name" value="PPR_1"/>
    <property type="match status" value="1"/>
</dbReference>
<dbReference type="Pfam" id="PF01535">
    <property type="entry name" value="PPR"/>
    <property type="match status" value="4"/>
</dbReference>
<organism evidence="5 6">
    <name type="scientific">Rehmannia glutinosa</name>
    <name type="common">Chinese foxglove</name>
    <dbReference type="NCBI Taxonomy" id="99300"/>
    <lineage>
        <taxon>Eukaryota</taxon>
        <taxon>Viridiplantae</taxon>
        <taxon>Streptophyta</taxon>
        <taxon>Embryophyta</taxon>
        <taxon>Tracheophyta</taxon>
        <taxon>Spermatophyta</taxon>
        <taxon>Magnoliopsida</taxon>
        <taxon>eudicotyledons</taxon>
        <taxon>Gunneridae</taxon>
        <taxon>Pentapetalae</taxon>
        <taxon>asterids</taxon>
        <taxon>lamiids</taxon>
        <taxon>Lamiales</taxon>
        <taxon>Orobanchaceae</taxon>
        <taxon>Rehmannieae</taxon>
        <taxon>Rehmannia</taxon>
    </lineage>
</organism>
<sequence>MPTFRAIFKKFLSLQKNFAISSVTSFTTLVNPSRPLTGIAETARICSGPSVTCVPVISNHLKNQRDDVGRNHFKEMPSPDVYLSTKKISSHVENFRLDEALQLFDEMPVKDMVTWNVMIKGCVNCGNLEMGLKLFDEMPEKNVISWTTMINGLLKYGMIEEAKGYFWEMPARDTAAWNAMVHGLFANGRVEEAIRLFEVMPNKNVISWTTMVSGLDQHGRSYEALSIFRKMVGAGVKPTSSTFSCAITSCANVGNLCLGSQVHGHVLKLGYVFDTYVTASLITFYANCKQTEECVKAFDEKLHQNVVVWTALLTGYGANAKHGDALRVFGDMFRLKIVPNQSSFTSALNSSREIEAVDWGKVIHGAAIKLGLEIDPFVGNSLVVLYTKCGNIRDGVLAFKEISDKNIVSWNSIIVGCAQHGCGEWALAFFTQMAKAGVNPDEITFTGLLTSCSHSGMLQKGKHFFECLRRYAAIEVKLEHYACMVDILCRGGKLDEAEDLVEKMPMEVNLSIWLALLSGCRAHSNLDVAERAAKNIFLIDPHCSAAYVLLSNIYAFAGRYTDVARIRRDMKRIGTLKQPGRSWVIQRGVKHSFVSCDKSHPSSEKIYKKLDWLGKRLKEHGYVSDQRFALHDVEDEQKEAILSYHSERLAICFALISSVEGSTITVMKNLRTCGDCHSAIKLIAKIVGREIVLRDSSRFHHFRDGFCSCGDYW</sequence>
<comment type="similarity">
    <text evidence="1">Belongs to the PPR family. PCMP-H subfamily.</text>
</comment>
<dbReference type="Pfam" id="PF14432">
    <property type="entry name" value="DYW_deaminase"/>
    <property type="match status" value="1"/>
</dbReference>
<accession>A0ABR0VEE6</accession>
<evidence type="ECO:0000259" key="4">
    <source>
        <dbReference type="Pfam" id="PF14432"/>
    </source>
</evidence>
<comment type="caution">
    <text evidence="5">The sequence shown here is derived from an EMBL/GenBank/DDBJ whole genome shotgun (WGS) entry which is preliminary data.</text>
</comment>
<dbReference type="InterPro" id="IPR046960">
    <property type="entry name" value="PPR_At4g14850-like_plant"/>
</dbReference>
<protein>
    <recommendedName>
        <fullName evidence="4">DYW domain-containing protein</fullName>
    </recommendedName>
</protein>
<dbReference type="PROSITE" id="PS51375">
    <property type="entry name" value="PPR"/>
    <property type="match status" value="5"/>
</dbReference>
<feature type="repeat" description="PPR" evidence="3">
    <location>
        <begin position="305"/>
        <end position="339"/>
    </location>
</feature>
<dbReference type="PANTHER" id="PTHR47926:SF468">
    <property type="entry name" value="PENTATRICOPEPTIDE REPEAT-CONTAINING PROTEIN"/>
    <property type="match status" value="1"/>
</dbReference>
<feature type="repeat" description="PPR" evidence="3">
    <location>
        <begin position="204"/>
        <end position="238"/>
    </location>
</feature>
<feature type="repeat" description="PPR" evidence="3">
    <location>
        <begin position="406"/>
        <end position="440"/>
    </location>
</feature>
<dbReference type="InterPro" id="IPR046849">
    <property type="entry name" value="E2_motif"/>
</dbReference>
<dbReference type="Pfam" id="PF13041">
    <property type="entry name" value="PPR_2"/>
    <property type="match status" value="3"/>
</dbReference>
<dbReference type="InterPro" id="IPR032867">
    <property type="entry name" value="DYW_dom"/>
</dbReference>
<proteinExistence type="inferred from homology"/>
<feature type="repeat" description="PPR" evidence="3">
    <location>
        <begin position="111"/>
        <end position="145"/>
    </location>
</feature>
<dbReference type="Pfam" id="PF20430">
    <property type="entry name" value="Eplus_motif"/>
    <property type="match status" value="1"/>
</dbReference>
<dbReference type="EMBL" id="JABTTQ020001211">
    <property type="protein sequence ID" value="KAK6133565.1"/>
    <property type="molecule type" value="Genomic_DNA"/>
</dbReference>
<feature type="repeat" description="PPR" evidence="3">
    <location>
        <begin position="173"/>
        <end position="203"/>
    </location>
</feature>
<dbReference type="NCBIfam" id="TIGR00756">
    <property type="entry name" value="PPR"/>
    <property type="match status" value="7"/>
</dbReference>
<evidence type="ECO:0000313" key="5">
    <source>
        <dbReference type="EMBL" id="KAK6133565.1"/>
    </source>
</evidence>
<dbReference type="Proteomes" id="UP001318860">
    <property type="component" value="Unassembled WGS sequence"/>
</dbReference>
<name>A0ABR0VEE6_REHGL</name>
<keyword evidence="2" id="KW-0677">Repeat</keyword>
<dbReference type="Pfam" id="PF20431">
    <property type="entry name" value="E_motif"/>
    <property type="match status" value="1"/>
</dbReference>
<evidence type="ECO:0000256" key="2">
    <source>
        <dbReference type="ARBA" id="ARBA00022737"/>
    </source>
</evidence>
<gene>
    <name evidence="5" type="ORF">DH2020_032694</name>
</gene>
<evidence type="ECO:0000256" key="1">
    <source>
        <dbReference type="ARBA" id="ARBA00006643"/>
    </source>
</evidence>
<keyword evidence="6" id="KW-1185">Reference proteome</keyword>
<evidence type="ECO:0000313" key="6">
    <source>
        <dbReference type="Proteomes" id="UP001318860"/>
    </source>
</evidence>